<feature type="coiled-coil region" evidence="1">
    <location>
        <begin position="38"/>
        <end position="83"/>
    </location>
</feature>
<proteinExistence type="predicted"/>
<keyword evidence="4" id="KW-1185">Reference proteome</keyword>
<evidence type="ECO:0000313" key="4">
    <source>
        <dbReference type="Proteomes" id="UP000886885"/>
    </source>
</evidence>
<sequence>MPGPKTFPRKPSTEEEWSFPYESESDTEGSCLVSTYADADAENEAHETLRELTQLMRELTVDVEEMKAAIKKISDNVAEFLRRQEDSSS</sequence>
<reference evidence="3" key="1">
    <citation type="journal article" date="2020" name="bioRxiv">
        <title>Hybrid origin of Populus tomentosa Carr. identified through genome sequencing and phylogenomic analysis.</title>
        <authorList>
            <person name="An X."/>
            <person name="Gao K."/>
            <person name="Chen Z."/>
            <person name="Li J."/>
            <person name="Yang X."/>
            <person name="Yang X."/>
            <person name="Zhou J."/>
            <person name="Guo T."/>
            <person name="Zhao T."/>
            <person name="Huang S."/>
            <person name="Miao D."/>
            <person name="Khan W.U."/>
            <person name="Rao P."/>
            <person name="Ye M."/>
            <person name="Lei B."/>
            <person name="Liao W."/>
            <person name="Wang J."/>
            <person name="Ji L."/>
            <person name="Li Y."/>
            <person name="Guo B."/>
            <person name="Mustafa N.S."/>
            <person name="Li S."/>
            <person name="Yun Q."/>
            <person name="Keller S.R."/>
            <person name="Mao J."/>
            <person name="Zhang R."/>
            <person name="Strauss S.H."/>
        </authorList>
    </citation>
    <scope>NUCLEOTIDE SEQUENCE</scope>
    <source>
        <strain evidence="3">GM15</strain>
        <tissue evidence="3">Leaf</tissue>
    </source>
</reference>
<evidence type="ECO:0000256" key="2">
    <source>
        <dbReference type="SAM" id="MobiDB-lite"/>
    </source>
</evidence>
<evidence type="ECO:0000313" key="3">
    <source>
        <dbReference type="EMBL" id="KAG6777027.1"/>
    </source>
</evidence>
<organism evidence="3 4">
    <name type="scientific">Populus tomentosa</name>
    <name type="common">Chinese white poplar</name>
    <dbReference type="NCBI Taxonomy" id="118781"/>
    <lineage>
        <taxon>Eukaryota</taxon>
        <taxon>Viridiplantae</taxon>
        <taxon>Streptophyta</taxon>
        <taxon>Embryophyta</taxon>
        <taxon>Tracheophyta</taxon>
        <taxon>Spermatophyta</taxon>
        <taxon>Magnoliopsida</taxon>
        <taxon>eudicotyledons</taxon>
        <taxon>Gunneridae</taxon>
        <taxon>Pentapetalae</taxon>
        <taxon>rosids</taxon>
        <taxon>fabids</taxon>
        <taxon>Malpighiales</taxon>
        <taxon>Salicaceae</taxon>
        <taxon>Saliceae</taxon>
        <taxon>Populus</taxon>
    </lineage>
</organism>
<evidence type="ECO:0000256" key="1">
    <source>
        <dbReference type="SAM" id="Coils"/>
    </source>
</evidence>
<dbReference type="AlphaFoldDB" id="A0A8X7ZZ79"/>
<keyword evidence="1" id="KW-0175">Coiled coil</keyword>
<dbReference type="EMBL" id="JAAWWB010000008">
    <property type="protein sequence ID" value="KAG6777027.1"/>
    <property type="molecule type" value="Genomic_DNA"/>
</dbReference>
<comment type="caution">
    <text evidence="3">The sequence shown here is derived from an EMBL/GenBank/DDBJ whole genome shotgun (WGS) entry which is preliminary data.</text>
</comment>
<name>A0A8X7ZZ79_POPTO</name>
<dbReference type="Proteomes" id="UP000886885">
    <property type="component" value="Chromosome 4D"/>
</dbReference>
<accession>A0A8X7ZZ79</accession>
<protein>
    <submittedName>
        <fullName evidence="3">Uncharacterized protein</fullName>
    </submittedName>
</protein>
<feature type="region of interest" description="Disordered" evidence="2">
    <location>
        <begin position="1"/>
        <end position="29"/>
    </location>
</feature>
<gene>
    <name evidence="3" type="ORF">POTOM_016825</name>
</gene>